<dbReference type="OMA" id="AWHESSC"/>
<sequence>MVVITETSDDFNGGDPGPNKNSRQLQNKRKKVEENTSFHIPDGIAEKIFTLVRRRGYPVLSLVSKTFDRIITPRLYDLRLRLGSIEPVLYACVGSTPLLRGPKWCILIRKPYENLPNTVSLRLREIPSLPPMPWGSAVVTIGHEMYVIGGCVGLKCTNIVFVIDCRFHTYRILLGMRVARYRAAAGVFDGKIYVAGGCDMRAIDWMETYDLKGKFWMGSRWTNGIPPNVSSTFVTCVVMEKKIYILGERMCYTYTPGGQGGSLDYLMPGEFMSFLWQESSCVIDGLLFSTNPQCGLGVSPIIIFDPKQKTLRPLTGLQGFPANILLHSSKMANFGGKLVILGTDEYWNFSNKGKREIWCVEIALERRHGGEISGKVESVAVVLTVPESSAYIDLCGTVTI</sequence>
<dbReference type="InterPro" id="IPR050354">
    <property type="entry name" value="F-box/kelch-repeat_ARATH"/>
</dbReference>
<gene>
    <name evidence="3" type="ORF">EUTSA_v10017855mg</name>
</gene>
<evidence type="ECO:0000256" key="1">
    <source>
        <dbReference type="SAM" id="MobiDB-lite"/>
    </source>
</evidence>
<name>V4NWQ7_EUTSA</name>
<proteinExistence type="predicted"/>
<dbReference type="EMBL" id="KI517385">
    <property type="protein sequence ID" value="ESQ51301.1"/>
    <property type="molecule type" value="Genomic_DNA"/>
</dbReference>
<dbReference type="Proteomes" id="UP000030689">
    <property type="component" value="Unassembled WGS sequence"/>
</dbReference>
<dbReference type="InterPro" id="IPR015915">
    <property type="entry name" value="Kelch-typ_b-propeller"/>
</dbReference>
<dbReference type="eggNOG" id="KOG1072">
    <property type="taxonomic scope" value="Eukaryota"/>
</dbReference>
<protein>
    <recommendedName>
        <fullName evidence="2">FKB95-like N-terminal Kelch domain-containing protein</fullName>
    </recommendedName>
</protein>
<evidence type="ECO:0000259" key="2">
    <source>
        <dbReference type="Pfam" id="PF25210"/>
    </source>
</evidence>
<evidence type="ECO:0000313" key="3">
    <source>
        <dbReference type="EMBL" id="ESQ51301.1"/>
    </source>
</evidence>
<dbReference type="PANTHER" id="PTHR24414:SF65">
    <property type="entry name" value="F-BOX DOMAIN-CONTAINING PROTEIN"/>
    <property type="match status" value="1"/>
</dbReference>
<dbReference type="KEGG" id="eus:EUTSA_v10017855mg"/>
<organism evidence="3 4">
    <name type="scientific">Eutrema salsugineum</name>
    <name type="common">Saltwater cress</name>
    <name type="synonym">Sisymbrium salsugineum</name>
    <dbReference type="NCBI Taxonomy" id="72664"/>
    <lineage>
        <taxon>Eukaryota</taxon>
        <taxon>Viridiplantae</taxon>
        <taxon>Streptophyta</taxon>
        <taxon>Embryophyta</taxon>
        <taxon>Tracheophyta</taxon>
        <taxon>Spermatophyta</taxon>
        <taxon>Magnoliopsida</taxon>
        <taxon>eudicotyledons</taxon>
        <taxon>Gunneridae</taxon>
        <taxon>Pentapetalae</taxon>
        <taxon>rosids</taxon>
        <taxon>malvids</taxon>
        <taxon>Brassicales</taxon>
        <taxon>Brassicaceae</taxon>
        <taxon>Eutremeae</taxon>
        <taxon>Eutrema</taxon>
    </lineage>
</organism>
<dbReference type="PANTHER" id="PTHR24414">
    <property type="entry name" value="F-BOX/KELCH-REPEAT PROTEIN SKIP4"/>
    <property type="match status" value="1"/>
</dbReference>
<dbReference type="SUPFAM" id="SSF117281">
    <property type="entry name" value="Kelch motif"/>
    <property type="match status" value="1"/>
</dbReference>
<feature type="domain" description="FKB95-like N-terminal Kelch" evidence="2">
    <location>
        <begin position="104"/>
        <end position="383"/>
    </location>
</feature>
<accession>V4NWQ7</accession>
<dbReference type="InterPro" id="IPR057499">
    <property type="entry name" value="Kelch_FKB95"/>
</dbReference>
<dbReference type="AlphaFoldDB" id="V4NWQ7"/>
<dbReference type="OrthoDB" id="45365at2759"/>
<reference evidence="3 4" key="1">
    <citation type="journal article" date="2013" name="Front. Plant Sci.">
        <title>The Reference Genome of the Halophytic Plant Eutrema salsugineum.</title>
        <authorList>
            <person name="Yang R."/>
            <person name="Jarvis D.E."/>
            <person name="Chen H."/>
            <person name="Beilstein M.A."/>
            <person name="Grimwood J."/>
            <person name="Jenkins J."/>
            <person name="Shu S."/>
            <person name="Prochnik S."/>
            <person name="Xin M."/>
            <person name="Ma C."/>
            <person name="Schmutz J."/>
            <person name="Wing R.A."/>
            <person name="Mitchell-Olds T."/>
            <person name="Schumaker K.S."/>
            <person name="Wang X."/>
        </authorList>
    </citation>
    <scope>NUCLEOTIDE SEQUENCE [LARGE SCALE GENOMIC DNA]</scope>
</reference>
<evidence type="ECO:0000313" key="4">
    <source>
        <dbReference type="Proteomes" id="UP000030689"/>
    </source>
</evidence>
<feature type="region of interest" description="Disordered" evidence="1">
    <location>
        <begin position="1"/>
        <end position="33"/>
    </location>
</feature>
<dbReference type="Gene3D" id="2.120.10.80">
    <property type="entry name" value="Kelch-type beta propeller"/>
    <property type="match status" value="1"/>
</dbReference>
<dbReference type="Pfam" id="PF25210">
    <property type="entry name" value="Kelch_FKB95"/>
    <property type="match status" value="1"/>
</dbReference>
<keyword evidence="4" id="KW-1185">Reference proteome</keyword>
<dbReference type="Gramene" id="ESQ51301">
    <property type="protein sequence ID" value="ESQ51301"/>
    <property type="gene ID" value="EUTSA_v10017855mg"/>
</dbReference>